<dbReference type="EMBL" id="CM044708">
    <property type="protein sequence ID" value="KAI5650311.1"/>
    <property type="molecule type" value="Genomic_DNA"/>
</dbReference>
<sequence>MKKNRVISFVSIASFDDDEVQRTKNFQFMNCFEEQNSNYKGGLKMLASLISHESGDLSPQNEISTTCNRLRRQGKLHGIFHHEHY</sequence>
<comment type="caution">
    <text evidence="1">The sequence shown here is derived from an EMBL/GenBank/DDBJ whole genome shotgun (WGS) entry which is preliminary data.</text>
</comment>
<evidence type="ECO:0000313" key="1">
    <source>
        <dbReference type="EMBL" id="KAI5650311.1"/>
    </source>
</evidence>
<evidence type="ECO:0000313" key="2">
    <source>
        <dbReference type="Proteomes" id="UP001060085"/>
    </source>
</evidence>
<organism evidence="1 2">
    <name type="scientific">Catharanthus roseus</name>
    <name type="common">Madagascar periwinkle</name>
    <name type="synonym">Vinca rosea</name>
    <dbReference type="NCBI Taxonomy" id="4058"/>
    <lineage>
        <taxon>Eukaryota</taxon>
        <taxon>Viridiplantae</taxon>
        <taxon>Streptophyta</taxon>
        <taxon>Embryophyta</taxon>
        <taxon>Tracheophyta</taxon>
        <taxon>Spermatophyta</taxon>
        <taxon>Magnoliopsida</taxon>
        <taxon>eudicotyledons</taxon>
        <taxon>Gunneridae</taxon>
        <taxon>Pentapetalae</taxon>
        <taxon>asterids</taxon>
        <taxon>lamiids</taxon>
        <taxon>Gentianales</taxon>
        <taxon>Apocynaceae</taxon>
        <taxon>Rauvolfioideae</taxon>
        <taxon>Vinceae</taxon>
        <taxon>Catharanthinae</taxon>
        <taxon>Catharanthus</taxon>
    </lineage>
</organism>
<keyword evidence="2" id="KW-1185">Reference proteome</keyword>
<dbReference type="Proteomes" id="UP001060085">
    <property type="component" value="Linkage Group LG08"/>
</dbReference>
<accession>A0ACB9ZSS0</accession>
<name>A0ACB9ZSS0_CATRO</name>
<reference evidence="2" key="1">
    <citation type="journal article" date="2023" name="Nat. Plants">
        <title>Single-cell RNA sequencing provides a high-resolution roadmap for understanding the multicellular compartmentation of specialized metabolism.</title>
        <authorList>
            <person name="Sun S."/>
            <person name="Shen X."/>
            <person name="Li Y."/>
            <person name="Li Y."/>
            <person name="Wang S."/>
            <person name="Li R."/>
            <person name="Zhang H."/>
            <person name="Shen G."/>
            <person name="Guo B."/>
            <person name="Wei J."/>
            <person name="Xu J."/>
            <person name="St-Pierre B."/>
            <person name="Chen S."/>
            <person name="Sun C."/>
        </authorList>
    </citation>
    <scope>NUCLEOTIDE SEQUENCE [LARGE SCALE GENOMIC DNA]</scope>
</reference>
<gene>
    <name evidence="1" type="ORF">M9H77_36316</name>
</gene>
<protein>
    <submittedName>
        <fullName evidence="1">Uncharacterized protein</fullName>
    </submittedName>
</protein>
<proteinExistence type="predicted"/>